<keyword evidence="1" id="KW-0812">Transmembrane</keyword>
<dbReference type="AlphaFoldDB" id="A0A558GSK7"/>
<name>A0A558GSK7_PAENT</name>
<keyword evidence="1" id="KW-0472">Membrane</keyword>
<sequence>MPGRNAPSTKRRVLWLGLGLLVGLITLGIRSLLGDSQTILSATLTVLIPVITALFASFIVRNNRD</sequence>
<feature type="transmembrane region" description="Helical" evidence="1">
    <location>
        <begin position="39"/>
        <end position="60"/>
    </location>
</feature>
<comment type="caution">
    <text evidence="2">The sequence shown here is derived from an EMBL/GenBank/DDBJ whole genome shotgun (WGS) entry which is preliminary data.</text>
</comment>
<evidence type="ECO:0000313" key="3">
    <source>
        <dbReference type="Proteomes" id="UP000316500"/>
    </source>
</evidence>
<dbReference type="RefSeq" id="WP_144652383.1">
    <property type="nucleotide sequence ID" value="NZ_VNFK01000016.1"/>
</dbReference>
<organism evidence="2 3">
    <name type="scientific">Paenarthrobacter nitroguajacolicus</name>
    <name type="common">Arthrobacter nitroguajacolicus</name>
    <dbReference type="NCBI Taxonomy" id="211146"/>
    <lineage>
        <taxon>Bacteria</taxon>
        <taxon>Bacillati</taxon>
        <taxon>Actinomycetota</taxon>
        <taxon>Actinomycetes</taxon>
        <taxon>Micrococcales</taxon>
        <taxon>Micrococcaceae</taxon>
        <taxon>Paenarthrobacter</taxon>
    </lineage>
</organism>
<evidence type="ECO:0000313" key="2">
    <source>
        <dbReference type="EMBL" id="TVU59860.1"/>
    </source>
</evidence>
<reference evidence="2 3" key="1">
    <citation type="submission" date="2019-07" db="EMBL/GenBank/DDBJ databases">
        <title>Diversity of Bacteria from Kongsfjorden, Arctic.</title>
        <authorList>
            <person name="Yu Y."/>
        </authorList>
    </citation>
    <scope>NUCLEOTIDE SEQUENCE [LARGE SCALE GENOMIC DNA]</scope>
    <source>
        <strain evidence="2 3">SM1928</strain>
    </source>
</reference>
<dbReference type="Proteomes" id="UP000316500">
    <property type="component" value="Unassembled WGS sequence"/>
</dbReference>
<feature type="transmembrane region" description="Helical" evidence="1">
    <location>
        <begin position="12"/>
        <end position="33"/>
    </location>
</feature>
<dbReference type="EMBL" id="VNFK01000016">
    <property type="protein sequence ID" value="TVU59860.1"/>
    <property type="molecule type" value="Genomic_DNA"/>
</dbReference>
<keyword evidence="1" id="KW-1133">Transmembrane helix</keyword>
<protein>
    <submittedName>
        <fullName evidence="2">Uncharacterized protein</fullName>
    </submittedName>
</protein>
<evidence type="ECO:0000256" key="1">
    <source>
        <dbReference type="SAM" id="Phobius"/>
    </source>
</evidence>
<proteinExistence type="predicted"/>
<accession>A0A558GSK7</accession>
<gene>
    <name evidence="2" type="ORF">FQP90_17655</name>
</gene>